<keyword evidence="2" id="KW-0472">Membrane</keyword>
<feature type="transmembrane region" description="Helical" evidence="2">
    <location>
        <begin position="35"/>
        <end position="59"/>
    </location>
</feature>
<proteinExistence type="predicted"/>
<sequence>MPASPASPSPAPPPGPWPPYGWYPPQPPAPGPARWHGWLLIVVTVLSAAAVALSALTLYCGVDLTGDDLFGSSDMQGVEVSGSDACYGETGGAVPDSARRSPDEDDPVLAAGETVVLRYQVLGCDQPTVVELTVGNVHRQSTAPTEEFQRTPDNGTYLLVDVTVAVRGNYVWPDPYVFSALGPENTIATPLWTESAITGPSEPFSDDPTTVQLAFDVTTDFDVIRFDDATPGSVSWRI</sequence>
<dbReference type="Proteomes" id="UP000198802">
    <property type="component" value="Unassembled WGS sequence"/>
</dbReference>
<dbReference type="AlphaFoldDB" id="A0A0S4QMY7"/>
<feature type="region of interest" description="Disordered" evidence="1">
    <location>
        <begin position="82"/>
        <end position="106"/>
    </location>
</feature>
<evidence type="ECO:0000313" key="4">
    <source>
        <dbReference type="Proteomes" id="UP000198802"/>
    </source>
</evidence>
<evidence type="ECO:0000313" key="3">
    <source>
        <dbReference type="EMBL" id="CUU56993.1"/>
    </source>
</evidence>
<evidence type="ECO:0008006" key="5">
    <source>
        <dbReference type="Google" id="ProtNLM"/>
    </source>
</evidence>
<dbReference type="EMBL" id="FAOZ01000010">
    <property type="protein sequence ID" value="CUU56993.1"/>
    <property type="molecule type" value="Genomic_DNA"/>
</dbReference>
<organism evidence="3 4">
    <name type="scientific">Parafrankia irregularis</name>
    <dbReference type="NCBI Taxonomy" id="795642"/>
    <lineage>
        <taxon>Bacteria</taxon>
        <taxon>Bacillati</taxon>
        <taxon>Actinomycetota</taxon>
        <taxon>Actinomycetes</taxon>
        <taxon>Frankiales</taxon>
        <taxon>Frankiaceae</taxon>
        <taxon>Parafrankia</taxon>
    </lineage>
</organism>
<evidence type="ECO:0000256" key="2">
    <source>
        <dbReference type="SAM" id="Phobius"/>
    </source>
</evidence>
<keyword evidence="4" id="KW-1185">Reference proteome</keyword>
<gene>
    <name evidence="3" type="ORF">Ga0074812_1108</name>
</gene>
<keyword evidence="2" id="KW-1133">Transmembrane helix</keyword>
<accession>A0A0S4QMY7</accession>
<protein>
    <recommendedName>
        <fullName evidence="5">DUF4352 domain-containing protein</fullName>
    </recommendedName>
</protein>
<name>A0A0S4QMY7_9ACTN</name>
<reference evidence="4" key="1">
    <citation type="submission" date="2015-11" db="EMBL/GenBank/DDBJ databases">
        <authorList>
            <person name="Varghese N."/>
        </authorList>
    </citation>
    <scope>NUCLEOTIDE SEQUENCE [LARGE SCALE GENOMIC DNA]</scope>
    <source>
        <strain evidence="4">DSM 45899</strain>
    </source>
</reference>
<dbReference type="RefSeq" id="WP_165615668.1">
    <property type="nucleotide sequence ID" value="NZ_FAOZ01000010.1"/>
</dbReference>
<evidence type="ECO:0000256" key="1">
    <source>
        <dbReference type="SAM" id="MobiDB-lite"/>
    </source>
</evidence>
<keyword evidence="2" id="KW-0812">Transmembrane</keyword>